<dbReference type="Proteomes" id="UP000248039">
    <property type="component" value="Unassembled WGS sequence"/>
</dbReference>
<proteinExistence type="predicted"/>
<evidence type="ECO:0000256" key="1">
    <source>
        <dbReference type="SAM" id="MobiDB-lite"/>
    </source>
</evidence>
<name>A0A2V4NJX2_9ACTN</name>
<dbReference type="AlphaFoldDB" id="A0A2V4NJX2"/>
<evidence type="ECO:0000313" key="2">
    <source>
        <dbReference type="EMBL" id="PYC70752.1"/>
    </source>
</evidence>
<comment type="caution">
    <text evidence="2">The sequence shown here is derived from an EMBL/GenBank/DDBJ whole genome shotgun (WGS) entry which is preliminary data.</text>
</comment>
<accession>A0A2V4NJX2</accession>
<evidence type="ECO:0008006" key="4">
    <source>
        <dbReference type="Google" id="ProtNLM"/>
    </source>
</evidence>
<sequence>MVALVICALWVPVAIGVAGSDLGSRDSGPHRDSSGRVGRAGTLTTDRLQPGDCIDQLRSDDPTPAEVHVLPCDQPHVAEVFGRTYVDGRESPSHDDALNAATPGCSRDARAYNLDRWSIPRTVRLDVVYPGAKSWDRYVGGDHATCLFRSSEPRTGTLRRDISNLTSDQLGYLKAVNNVDDVASPGGKPGDEPGEYRGWAGNMAGAIEEEVRALKSRDWPAGANQPVSALIADLSEGLPHWRAAEHSTDPASLLAELDAANSHLGQGSAKDVRASLGLATENENPSAGDVPAVGDLTT</sequence>
<protein>
    <recommendedName>
        <fullName evidence="4">Septum formation-related domain-containing protein</fullName>
    </recommendedName>
</protein>
<feature type="region of interest" description="Disordered" evidence="1">
    <location>
        <begin position="275"/>
        <end position="298"/>
    </location>
</feature>
<keyword evidence="3" id="KW-1185">Reference proteome</keyword>
<feature type="compositionally biased region" description="Basic and acidic residues" evidence="1">
    <location>
        <begin position="23"/>
        <end position="34"/>
    </location>
</feature>
<feature type="region of interest" description="Disordered" evidence="1">
    <location>
        <begin position="21"/>
        <end position="46"/>
    </location>
</feature>
<organism evidence="2 3">
    <name type="scientific">Streptomyces tateyamensis</name>
    <dbReference type="NCBI Taxonomy" id="565073"/>
    <lineage>
        <taxon>Bacteria</taxon>
        <taxon>Bacillati</taxon>
        <taxon>Actinomycetota</taxon>
        <taxon>Actinomycetes</taxon>
        <taxon>Kitasatosporales</taxon>
        <taxon>Streptomycetaceae</taxon>
        <taxon>Streptomyces</taxon>
    </lineage>
</organism>
<dbReference type="EMBL" id="PYBW01000118">
    <property type="protein sequence ID" value="PYC70752.1"/>
    <property type="molecule type" value="Genomic_DNA"/>
</dbReference>
<gene>
    <name evidence="2" type="ORF">C7C46_27210</name>
</gene>
<evidence type="ECO:0000313" key="3">
    <source>
        <dbReference type="Proteomes" id="UP000248039"/>
    </source>
</evidence>
<reference evidence="2 3" key="1">
    <citation type="submission" date="2018-03" db="EMBL/GenBank/DDBJ databases">
        <title>Bioinformatic expansion and discovery of thiopeptide antibiotics.</title>
        <authorList>
            <person name="Schwalen C.J."/>
            <person name="Hudson G.A."/>
            <person name="Mitchell D.A."/>
        </authorList>
    </citation>
    <scope>NUCLEOTIDE SEQUENCE [LARGE SCALE GENOMIC DNA]</scope>
    <source>
        <strain evidence="2 3">ATCC 21389</strain>
    </source>
</reference>